<dbReference type="Pfam" id="PF02739">
    <property type="entry name" value="5_3_exonuc_N"/>
    <property type="match status" value="1"/>
</dbReference>
<proteinExistence type="predicted"/>
<evidence type="ECO:0000256" key="1">
    <source>
        <dbReference type="ARBA" id="ARBA00022722"/>
    </source>
</evidence>
<reference evidence="5" key="1">
    <citation type="journal article" date="2019" name="Int. J. Syst. Evol. Microbiol.">
        <title>The Global Catalogue of Microorganisms (GCM) 10K type strain sequencing project: providing services to taxonomists for standard genome sequencing and annotation.</title>
        <authorList>
            <consortium name="The Broad Institute Genomics Platform"/>
            <consortium name="The Broad Institute Genome Sequencing Center for Infectious Disease"/>
            <person name="Wu L."/>
            <person name="Ma J."/>
        </authorList>
    </citation>
    <scope>NUCLEOTIDE SEQUENCE [LARGE SCALE GENOMIC DNA]</scope>
    <source>
        <strain evidence="5">CCUG 56029</strain>
    </source>
</reference>
<dbReference type="PANTHER" id="PTHR42646:SF2">
    <property type="entry name" value="5'-3' EXONUCLEASE FAMILY PROTEIN"/>
    <property type="match status" value="1"/>
</dbReference>
<evidence type="ECO:0000259" key="3">
    <source>
        <dbReference type="SMART" id="SM00475"/>
    </source>
</evidence>
<dbReference type="PANTHER" id="PTHR42646">
    <property type="entry name" value="FLAP ENDONUCLEASE XNI"/>
    <property type="match status" value="1"/>
</dbReference>
<name>A0ABV8XJ44_9DEIO</name>
<dbReference type="SUPFAM" id="SSF88723">
    <property type="entry name" value="PIN domain-like"/>
    <property type="match status" value="1"/>
</dbReference>
<keyword evidence="4" id="KW-0269">Exonuclease</keyword>
<dbReference type="InterPro" id="IPR020046">
    <property type="entry name" value="5-3_exonucl_a-hlix_arch_N"/>
</dbReference>
<evidence type="ECO:0000313" key="4">
    <source>
        <dbReference type="EMBL" id="MFC4424911.1"/>
    </source>
</evidence>
<organism evidence="4 5">
    <name type="scientific">Deinococcus navajonensis</name>
    <dbReference type="NCBI Taxonomy" id="309884"/>
    <lineage>
        <taxon>Bacteria</taxon>
        <taxon>Thermotogati</taxon>
        <taxon>Deinococcota</taxon>
        <taxon>Deinococci</taxon>
        <taxon>Deinococcales</taxon>
        <taxon>Deinococcaceae</taxon>
        <taxon>Deinococcus</taxon>
    </lineage>
</organism>
<dbReference type="RefSeq" id="WP_380035640.1">
    <property type="nucleotide sequence ID" value="NZ_JBHSEH010000004.1"/>
</dbReference>
<gene>
    <name evidence="4" type="ORF">ACFOZ9_01720</name>
</gene>
<keyword evidence="2" id="KW-0378">Hydrolase</keyword>
<dbReference type="Proteomes" id="UP001595998">
    <property type="component" value="Unassembled WGS sequence"/>
</dbReference>
<dbReference type="InterPro" id="IPR038969">
    <property type="entry name" value="FEN"/>
</dbReference>
<comment type="caution">
    <text evidence="4">The sequence shown here is derived from an EMBL/GenBank/DDBJ whole genome shotgun (WGS) entry which is preliminary data.</text>
</comment>
<evidence type="ECO:0000313" key="5">
    <source>
        <dbReference type="Proteomes" id="UP001595998"/>
    </source>
</evidence>
<protein>
    <submittedName>
        <fullName evidence="4">5-3 exonuclease</fullName>
    </submittedName>
</protein>
<dbReference type="InterPro" id="IPR029060">
    <property type="entry name" value="PIN-like_dom_sf"/>
</dbReference>
<dbReference type="InterPro" id="IPR002421">
    <property type="entry name" value="5-3_exonuclease"/>
</dbReference>
<dbReference type="InterPro" id="IPR036279">
    <property type="entry name" value="5-3_exonuclease_C_sf"/>
</dbReference>
<evidence type="ECO:0000256" key="2">
    <source>
        <dbReference type="ARBA" id="ARBA00022801"/>
    </source>
</evidence>
<dbReference type="Gene3D" id="3.40.50.1010">
    <property type="entry name" value="5'-nuclease"/>
    <property type="match status" value="1"/>
</dbReference>
<keyword evidence="1" id="KW-0540">Nuclease</keyword>
<sequence length="243" mass="27068">MSNPILAIDASNLICRAFTSRPDHTFASLQDDLRNRVHQARTRVHARAVVSALDAPVNWRARIYGQYKDGRSPKPPLLREALNRAEELMRAAGTRPYSGEHLEADDVLATMAHKNPGRTVIMTTDRDLYAAVNERVQILDIKRRLLGPLEVQTQLGVPPERVPLFKALAGDGSDNIPGVAMIGVKSAPLVCMTAVTPDDAILEALRNRYPKHINARILASQDDLRRWYELTCLRIGVIQELKA</sequence>
<dbReference type="SMART" id="SM00475">
    <property type="entry name" value="53EXOc"/>
    <property type="match status" value="1"/>
</dbReference>
<accession>A0ABV8XJ44</accession>
<feature type="domain" description="5'-3' exonuclease" evidence="3">
    <location>
        <begin position="3"/>
        <end position="242"/>
    </location>
</feature>
<dbReference type="EMBL" id="JBHSEH010000004">
    <property type="protein sequence ID" value="MFC4424911.1"/>
    <property type="molecule type" value="Genomic_DNA"/>
</dbReference>
<keyword evidence="5" id="KW-1185">Reference proteome</keyword>
<dbReference type="Gene3D" id="1.10.150.20">
    <property type="entry name" value="5' to 3' exonuclease, C-terminal subdomain"/>
    <property type="match status" value="1"/>
</dbReference>
<dbReference type="GO" id="GO:0004527">
    <property type="term" value="F:exonuclease activity"/>
    <property type="evidence" value="ECO:0007669"/>
    <property type="project" value="UniProtKB-KW"/>
</dbReference>
<dbReference type="SUPFAM" id="SSF47807">
    <property type="entry name" value="5' to 3' exonuclease, C-terminal subdomain"/>
    <property type="match status" value="1"/>
</dbReference>